<dbReference type="InterPro" id="IPR001650">
    <property type="entry name" value="Helicase_C-like"/>
</dbReference>
<keyword evidence="2" id="KW-0347">Helicase</keyword>
<dbReference type="InterPro" id="IPR014001">
    <property type="entry name" value="Helicase_ATP-bd"/>
</dbReference>
<reference evidence="3" key="1">
    <citation type="journal article" date="2019" name="Int. J. Syst. Evol. Microbiol.">
        <title>The Global Catalogue of Microorganisms (GCM) 10K type strain sequencing project: providing services to taxonomists for standard genome sequencing and annotation.</title>
        <authorList>
            <consortium name="The Broad Institute Genomics Platform"/>
            <consortium name="The Broad Institute Genome Sequencing Center for Infectious Disease"/>
            <person name="Wu L."/>
            <person name="Ma J."/>
        </authorList>
    </citation>
    <scope>NUCLEOTIDE SEQUENCE [LARGE SCALE GENOMIC DNA]</scope>
    <source>
        <strain evidence="3">CCUG 60559</strain>
    </source>
</reference>
<feature type="domain" description="Helicase ATP-binding" evidence="1">
    <location>
        <begin position="11"/>
        <end position="370"/>
    </location>
</feature>
<dbReference type="Pfam" id="PF00271">
    <property type="entry name" value="Helicase_C"/>
    <property type="match status" value="1"/>
</dbReference>
<dbReference type="Proteomes" id="UP001596506">
    <property type="component" value="Unassembled WGS sequence"/>
</dbReference>
<dbReference type="SUPFAM" id="SSF52540">
    <property type="entry name" value="P-loop containing nucleoside triphosphate hydrolases"/>
    <property type="match status" value="2"/>
</dbReference>
<dbReference type="InterPro" id="IPR027417">
    <property type="entry name" value="P-loop_NTPase"/>
</dbReference>
<keyword evidence="3" id="KW-1185">Reference proteome</keyword>
<name>A0ABW2IW87_9GAMM</name>
<evidence type="ECO:0000259" key="1">
    <source>
        <dbReference type="SMART" id="SM00487"/>
    </source>
</evidence>
<keyword evidence="2" id="KW-0067">ATP-binding</keyword>
<organism evidence="2 3">
    <name type="scientific">Marinobacter aromaticivorans</name>
    <dbReference type="NCBI Taxonomy" id="1494078"/>
    <lineage>
        <taxon>Bacteria</taxon>
        <taxon>Pseudomonadati</taxon>
        <taxon>Pseudomonadota</taxon>
        <taxon>Gammaproteobacteria</taxon>
        <taxon>Pseudomonadales</taxon>
        <taxon>Marinobacteraceae</taxon>
        <taxon>Marinobacter</taxon>
    </lineage>
</organism>
<gene>
    <name evidence="2" type="ORF">ACFQQA_11365</name>
</gene>
<dbReference type="RefSeq" id="WP_100688332.1">
    <property type="nucleotide sequence ID" value="NZ_JBHTBD010000004.1"/>
</dbReference>
<comment type="caution">
    <text evidence="2">The sequence shown here is derived from an EMBL/GenBank/DDBJ whole genome shotgun (WGS) entry which is preliminary data.</text>
</comment>
<evidence type="ECO:0000313" key="2">
    <source>
        <dbReference type="EMBL" id="MFC7295324.1"/>
    </source>
</evidence>
<dbReference type="EMBL" id="JBHTBD010000004">
    <property type="protein sequence ID" value="MFC7295324.1"/>
    <property type="molecule type" value="Genomic_DNA"/>
</dbReference>
<accession>A0ABW2IW87</accession>
<dbReference type="Gene3D" id="3.40.50.300">
    <property type="entry name" value="P-loop containing nucleotide triphosphate hydrolases"/>
    <property type="match status" value="2"/>
</dbReference>
<evidence type="ECO:0000313" key="3">
    <source>
        <dbReference type="Proteomes" id="UP001596506"/>
    </source>
</evidence>
<protein>
    <submittedName>
        <fullName evidence="2">DEAD/DEAH box helicase</fullName>
    </submittedName>
</protein>
<dbReference type="GO" id="GO:0004386">
    <property type="term" value="F:helicase activity"/>
    <property type="evidence" value="ECO:0007669"/>
    <property type="project" value="UniProtKB-KW"/>
</dbReference>
<keyword evidence="2" id="KW-0378">Hydrolase</keyword>
<dbReference type="SMART" id="SM00487">
    <property type="entry name" value="DEXDc"/>
    <property type="match status" value="1"/>
</dbReference>
<proteinExistence type="predicted"/>
<keyword evidence="2" id="KW-0547">Nucleotide-binding</keyword>
<sequence>MHEVFEQIEKTLAGLKDFQQASVERVIENFFSEGHSERVLVADEVGLGKTIVAKGVIAQMLRLRLNQSLQTGDDERPPQPFRVTYICSNLALANENRKKLAVFSDDLAEKYVREPSFGRLVELAVRERHGTNGQLLEVCSLTPSTSFSLTNSDGNVWERQILFQCLMSHAALQPWRPVLDRLMRSEVKQSTWDTQERWFQGWYELSDDLVDEFLRDLESEASLSEDLADWLGVSGCSYIDVLEAISRRFSGYFASDSQETWNELLAGIAGTELTVGSASFYRLRSELRTKLAKTCAQHIHADLFILDEFQRFDSLLDMSADSENALIAQEVFKRDNPGKILLLSATPFKALSRIEDDEVEASHQEELRHLLTFLMHSDQQRLSEYEAARKDLLATILRLRDDSFLVEDLSDAEKRRVERALSDFIARTERGQIGENVDSVFTSKPLDCGKYFSNSDIKSFAAMTLLADTVDQVSQARHGHQLMEFYKSAPWALSFLGGYSFRDRLERNLKNPKVRSALGKSTVSWLPRERIANFRLNLSEEAPNAKVRGLVKRIFDDRVEELLWIPPSSPHYPLQGAFAANRNFTKTLLFSSWAMVPRALSGLLSYEMERRLQKGKGGRSKYFVEDKKRSVPLIRLEGKNALTGWSLIYPSRVLASESLVRSDTSLDELLALRSVQFGDRLTRLRQYESDGPEDHNWYAYAGMLLDHVSGYSDALEDWQNWLQTEQANSKDVGRRKHLDEIEDSLEQLLSGRKTLGKMPNDLADYLALLSIAGPGVCAFRMFSGLLYDIGASATYSAAIGIAFGVLTLFNKPESIAVLEKQSGTRLKNAAHLSSIWKSRQILNYCAQGGFQAMLDEYGHLLKGAGLSAEEAAERLAGVMGFQTSSITFQYLGHQDGKRHLIPMNATLRCHFAVPLGIQSAADDKQQVRVEHIRDGFNSPFKPFMLNSTSIGQEGLDFHWYCNRVVHWNLPSNPIDIEQREGRVNRYKSLVVRRRATEYAKCHGLDLDQQSDRGDYWEHLFSAIDHLSENRTSDLMPYWHIPSGTAQIERLVPMMPMSREEARLDEALKILSLYRLAFGQPRQEELLGNLVKRDFSEDEWDTIRRALVINLAPLNQKIAVEL</sequence>